<keyword evidence="1" id="KW-0472">Membrane</keyword>
<feature type="transmembrane region" description="Helical" evidence="1">
    <location>
        <begin position="12"/>
        <end position="32"/>
    </location>
</feature>
<gene>
    <name evidence="2" type="ORF">LRS37_04705</name>
</gene>
<sequence length="129" mass="15235">MPIYKTKTFKLSIAALIILFIIISTIVNLNSYSHRIYDQSQKAFNIIESAYKEGRELSDYEKSQLDDFIDLKNQYVEKYNKEEATKKEEKDVVLLYAVGRIVESYSTNMDKEKRDLFNEQYKQAKILLD</sequence>
<comment type="caution">
    <text evidence="2">The sequence shown here is derived from an EMBL/GenBank/DDBJ whole genome shotgun (WGS) entry which is preliminary data.</text>
</comment>
<organism evidence="2 3">
    <name type="scientific">Neobacillus sedimentimangrovi</name>
    <dbReference type="NCBI Taxonomy" id="2699460"/>
    <lineage>
        <taxon>Bacteria</taxon>
        <taxon>Bacillati</taxon>
        <taxon>Bacillota</taxon>
        <taxon>Bacilli</taxon>
        <taxon>Bacillales</taxon>
        <taxon>Bacillaceae</taxon>
        <taxon>Neobacillus</taxon>
    </lineage>
</organism>
<accession>A0ABS8QGE4</accession>
<evidence type="ECO:0000313" key="3">
    <source>
        <dbReference type="Proteomes" id="UP001162836"/>
    </source>
</evidence>
<name>A0ABS8QGE4_9BACI</name>
<dbReference type="RefSeq" id="WP_231314389.1">
    <property type="nucleotide sequence ID" value="NZ_JAJODE010000008.1"/>
</dbReference>
<keyword evidence="1" id="KW-0812">Transmembrane</keyword>
<protein>
    <submittedName>
        <fullName evidence="2">Uncharacterized protein</fullName>
    </submittedName>
</protein>
<dbReference type="EMBL" id="JAJODE010000008">
    <property type="protein sequence ID" value="MCD4838182.1"/>
    <property type="molecule type" value="Genomic_DNA"/>
</dbReference>
<keyword evidence="3" id="KW-1185">Reference proteome</keyword>
<evidence type="ECO:0000256" key="1">
    <source>
        <dbReference type="SAM" id="Phobius"/>
    </source>
</evidence>
<keyword evidence="1" id="KW-1133">Transmembrane helix</keyword>
<reference evidence="2 3" key="1">
    <citation type="journal article" date="2023" name="Antonie Van Leeuwenhoek">
        <title>Unveiling the genomic potential of a novel thermostable glycoside hydrolases producing Neobacillus sedimentimangrovi UE25.</title>
        <authorList>
            <person name="Ejaz U."/>
            <person name="Saleem F."/>
            <person name="Rashid R."/>
            <person name="Hasan K.A."/>
            <person name="Syed M.N."/>
            <person name="Sohail M."/>
        </authorList>
    </citation>
    <scope>NUCLEOTIDE SEQUENCE [LARGE SCALE GENOMIC DNA]</scope>
    <source>
        <strain evidence="2 3">UE25</strain>
    </source>
</reference>
<dbReference type="Proteomes" id="UP001162836">
    <property type="component" value="Unassembled WGS sequence"/>
</dbReference>
<proteinExistence type="predicted"/>
<evidence type="ECO:0000313" key="2">
    <source>
        <dbReference type="EMBL" id="MCD4838182.1"/>
    </source>
</evidence>